<comment type="caution">
    <text evidence="2">The sequence shown here is derived from an EMBL/GenBank/DDBJ whole genome shotgun (WGS) entry which is preliminary data.</text>
</comment>
<feature type="transmembrane region" description="Helical" evidence="1">
    <location>
        <begin position="40"/>
        <end position="57"/>
    </location>
</feature>
<reference evidence="2" key="1">
    <citation type="submission" date="2016-01" db="EMBL/GenBank/DDBJ databases">
        <authorList>
            <person name="Peeters C."/>
        </authorList>
    </citation>
    <scope>NUCLEOTIDE SEQUENCE [LARGE SCALE GENOMIC DNA]</scope>
    <source>
        <strain evidence="2">LMG 29325</strain>
    </source>
</reference>
<sequence>MPLRAPSRWAGSPLAFGIAVVTIVVWLVSGPSSDPDGWQLVINTGRTIITFLIVFFIQQSPNKDSVALHLKLKELLASKKRASNHG</sequence>
<dbReference type="AlphaFoldDB" id="A0A158DTJ9"/>
<dbReference type="Pfam" id="PF04120">
    <property type="entry name" value="Iron_permease"/>
    <property type="match status" value="1"/>
</dbReference>
<feature type="transmembrane region" description="Helical" evidence="1">
    <location>
        <begin position="9"/>
        <end position="28"/>
    </location>
</feature>
<name>A0A158DTJ9_9BURK</name>
<accession>A0A158DTJ9</accession>
<dbReference type="InterPro" id="IPR007251">
    <property type="entry name" value="Iron_permease_Fet4"/>
</dbReference>
<evidence type="ECO:0000313" key="2">
    <source>
        <dbReference type="EMBL" id="SAK97894.1"/>
    </source>
</evidence>
<dbReference type="EMBL" id="FCOJ02000125">
    <property type="protein sequence ID" value="SAK97894.1"/>
    <property type="molecule type" value="Genomic_DNA"/>
</dbReference>
<keyword evidence="3" id="KW-1185">Reference proteome</keyword>
<evidence type="ECO:0000256" key="1">
    <source>
        <dbReference type="SAM" id="Phobius"/>
    </source>
</evidence>
<organism evidence="2 3">
    <name type="scientific">Caballeronia glebae</name>
    <dbReference type="NCBI Taxonomy" id="1777143"/>
    <lineage>
        <taxon>Bacteria</taxon>
        <taxon>Pseudomonadati</taxon>
        <taxon>Pseudomonadota</taxon>
        <taxon>Betaproteobacteria</taxon>
        <taxon>Burkholderiales</taxon>
        <taxon>Burkholderiaceae</taxon>
        <taxon>Caballeronia</taxon>
    </lineage>
</organism>
<evidence type="ECO:0000313" key="3">
    <source>
        <dbReference type="Proteomes" id="UP000054596"/>
    </source>
</evidence>
<keyword evidence="1" id="KW-0472">Membrane</keyword>
<keyword evidence="1" id="KW-1133">Transmembrane helix</keyword>
<proteinExistence type="predicted"/>
<protein>
    <submittedName>
        <fullName evidence="2">Low affinity iron permease</fullName>
    </submittedName>
</protein>
<dbReference type="Proteomes" id="UP000054596">
    <property type="component" value="Unassembled WGS sequence"/>
</dbReference>
<dbReference type="GO" id="GO:0055085">
    <property type="term" value="P:transmembrane transport"/>
    <property type="evidence" value="ECO:0007669"/>
    <property type="project" value="InterPro"/>
</dbReference>
<keyword evidence="1" id="KW-0812">Transmembrane</keyword>
<gene>
    <name evidence="2" type="ORF">AWB82_07170</name>
</gene>
<dbReference type="STRING" id="1777143.AWB82_07170"/>